<evidence type="ECO:0000313" key="7">
    <source>
        <dbReference type="Proteomes" id="UP000807342"/>
    </source>
</evidence>
<comment type="caution">
    <text evidence="6">The sequence shown here is derived from an EMBL/GenBank/DDBJ whole genome shotgun (WGS) entry which is preliminary data.</text>
</comment>
<dbReference type="Pfam" id="PF15341">
    <property type="entry name" value="SLX9"/>
    <property type="match status" value="1"/>
</dbReference>
<protein>
    <recommendedName>
        <fullName evidence="3">Ribosome biogenesis protein SLX9</fullName>
    </recommendedName>
</protein>
<feature type="compositionally biased region" description="Basic residues" evidence="5">
    <location>
        <begin position="85"/>
        <end position="94"/>
    </location>
</feature>
<evidence type="ECO:0000256" key="4">
    <source>
        <dbReference type="ARBA" id="ARBA00023242"/>
    </source>
</evidence>
<reference evidence="6" key="1">
    <citation type="submission" date="2020-11" db="EMBL/GenBank/DDBJ databases">
        <authorList>
            <consortium name="DOE Joint Genome Institute"/>
            <person name="Ahrendt S."/>
            <person name="Riley R."/>
            <person name="Andreopoulos W."/>
            <person name="Labutti K."/>
            <person name="Pangilinan J."/>
            <person name="Ruiz-Duenas F.J."/>
            <person name="Barrasa J.M."/>
            <person name="Sanchez-Garcia M."/>
            <person name="Camarero S."/>
            <person name="Miyauchi S."/>
            <person name="Serrano A."/>
            <person name="Linde D."/>
            <person name="Babiker R."/>
            <person name="Drula E."/>
            <person name="Ayuso-Fernandez I."/>
            <person name="Pacheco R."/>
            <person name="Padilla G."/>
            <person name="Ferreira P."/>
            <person name="Barriuso J."/>
            <person name="Kellner H."/>
            <person name="Castanera R."/>
            <person name="Alfaro M."/>
            <person name="Ramirez L."/>
            <person name="Pisabarro A.G."/>
            <person name="Kuo A."/>
            <person name="Tritt A."/>
            <person name="Lipzen A."/>
            <person name="He G."/>
            <person name="Yan M."/>
            <person name="Ng V."/>
            <person name="Cullen D."/>
            <person name="Martin F."/>
            <person name="Rosso M.-N."/>
            <person name="Henrissat B."/>
            <person name="Hibbett D."/>
            <person name="Martinez A.T."/>
            <person name="Grigoriev I.V."/>
        </authorList>
    </citation>
    <scope>NUCLEOTIDE SEQUENCE</scope>
    <source>
        <strain evidence="6">MF-IS2</strain>
    </source>
</reference>
<dbReference type="InterPro" id="IPR028160">
    <property type="entry name" value="Slx9-like"/>
</dbReference>
<dbReference type="EMBL" id="MU151069">
    <property type="protein sequence ID" value="KAF9452666.1"/>
    <property type="molecule type" value="Genomic_DNA"/>
</dbReference>
<feature type="non-terminal residue" evidence="6">
    <location>
        <position position="1"/>
    </location>
</feature>
<dbReference type="GO" id="GO:0000462">
    <property type="term" value="P:maturation of SSU-rRNA from tricistronic rRNA transcript (SSU-rRNA, 5.8S rRNA, LSU-rRNA)"/>
    <property type="evidence" value="ECO:0007669"/>
    <property type="project" value="InterPro"/>
</dbReference>
<keyword evidence="7" id="KW-1185">Reference proteome</keyword>
<feature type="compositionally biased region" description="Polar residues" evidence="5">
    <location>
        <begin position="123"/>
        <end position="140"/>
    </location>
</feature>
<accession>A0A9P5XMY7</accession>
<dbReference type="GO" id="GO:0030688">
    <property type="term" value="C:preribosome, small subunit precursor"/>
    <property type="evidence" value="ECO:0007669"/>
    <property type="project" value="InterPro"/>
</dbReference>
<evidence type="ECO:0000256" key="1">
    <source>
        <dbReference type="ARBA" id="ARBA00004604"/>
    </source>
</evidence>
<feature type="compositionally biased region" description="Polar residues" evidence="5">
    <location>
        <begin position="174"/>
        <end position="205"/>
    </location>
</feature>
<keyword evidence="4" id="KW-0539">Nucleus</keyword>
<evidence type="ECO:0000313" key="6">
    <source>
        <dbReference type="EMBL" id="KAF9452666.1"/>
    </source>
</evidence>
<comment type="similarity">
    <text evidence="2">Belongs to the SLX9 family.</text>
</comment>
<dbReference type="Proteomes" id="UP000807342">
    <property type="component" value="Unassembled WGS sequence"/>
</dbReference>
<organism evidence="6 7">
    <name type="scientific">Macrolepiota fuliginosa MF-IS2</name>
    <dbReference type="NCBI Taxonomy" id="1400762"/>
    <lineage>
        <taxon>Eukaryota</taxon>
        <taxon>Fungi</taxon>
        <taxon>Dikarya</taxon>
        <taxon>Basidiomycota</taxon>
        <taxon>Agaricomycotina</taxon>
        <taxon>Agaricomycetes</taxon>
        <taxon>Agaricomycetidae</taxon>
        <taxon>Agaricales</taxon>
        <taxon>Agaricineae</taxon>
        <taxon>Agaricaceae</taxon>
        <taxon>Macrolepiota</taxon>
    </lineage>
</organism>
<dbReference type="GO" id="GO:0030686">
    <property type="term" value="C:90S preribosome"/>
    <property type="evidence" value="ECO:0007669"/>
    <property type="project" value="InterPro"/>
</dbReference>
<evidence type="ECO:0000256" key="2">
    <source>
        <dbReference type="ARBA" id="ARBA00011022"/>
    </source>
</evidence>
<comment type="subcellular location">
    <subcellularLocation>
        <location evidence="1">Nucleus</location>
        <location evidence="1">Nucleolus</location>
    </subcellularLocation>
</comment>
<feature type="region of interest" description="Disordered" evidence="5">
    <location>
        <begin position="78"/>
        <end position="100"/>
    </location>
</feature>
<dbReference type="GO" id="GO:0005730">
    <property type="term" value="C:nucleolus"/>
    <property type="evidence" value="ECO:0007669"/>
    <property type="project" value="UniProtKB-SubCell"/>
</dbReference>
<evidence type="ECO:0000256" key="5">
    <source>
        <dbReference type="SAM" id="MobiDB-lite"/>
    </source>
</evidence>
<evidence type="ECO:0000256" key="3">
    <source>
        <dbReference type="ARBA" id="ARBA00021321"/>
    </source>
</evidence>
<dbReference type="AlphaFoldDB" id="A0A9P5XMY7"/>
<name>A0A9P5XMY7_9AGAR</name>
<sequence length="205" mass="22866">PKERRSRTAAHAPSVKIHKRTFAVQDDAVEHIEIGAAAQASGDEILAALSAPTPQEAPTKKEKQALKRETFLHKIGALKTPYSKSHTRREKRKVKEQLAGGGLNDIQTILSTIAADEGDEDQTGSNPQEQQTKFKPQQKATKIGEGKNMPLSKNQRKRALQMEQFRQPLIRSTPEFTKNPFQTIRTHAQNTLVKHQQPPSSNRSP</sequence>
<feature type="region of interest" description="Disordered" evidence="5">
    <location>
        <begin position="113"/>
        <end position="205"/>
    </location>
</feature>
<dbReference type="OrthoDB" id="18703at2759"/>
<proteinExistence type="inferred from homology"/>
<gene>
    <name evidence="6" type="ORF">P691DRAFT_660368</name>
</gene>